<dbReference type="Gene3D" id="3.40.1760.10">
    <property type="entry name" value="YfbM-like super family"/>
    <property type="match status" value="1"/>
</dbReference>
<name>A0A399IRB7_9CLOT</name>
<dbReference type="SUPFAM" id="SSF111069">
    <property type="entry name" value="Hypothetical protein yfbM"/>
    <property type="match status" value="1"/>
</dbReference>
<evidence type="ECO:0000313" key="3">
    <source>
        <dbReference type="Proteomes" id="UP000265930"/>
    </source>
</evidence>
<gene>
    <name evidence="2" type="ORF">D2A34_17145</name>
</gene>
<dbReference type="Pfam" id="PF08974">
    <property type="entry name" value="DUF1877"/>
    <property type="match status" value="1"/>
</dbReference>
<evidence type="ECO:0000256" key="1">
    <source>
        <dbReference type="SAM" id="Coils"/>
    </source>
</evidence>
<dbReference type="EMBL" id="QXDJ01000004">
    <property type="protein sequence ID" value="RII33466.1"/>
    <property type="molecule type" value="Genomic_DNA"/>
</dbReference>
<organism evidence="2 3">
    <name type="scientific">Clostridium chromiireducens</name>
    <dbReference type="NCBI Taxonomy" id="225345"/>
    <lineage>
        <taxon>Bacteria</taxon>
        <taxon>Bacillati</taxon>
        <taxon>Bacillota</taxon>
        <taxon>Clostridia</taxon>
        <taxon>Eubacteriales</taxon>
        <taxon>Clostridiaceae</taxon>
        <taxon>Clostridium</taxon>
    </lineage>
</organism>
<dbReference type="AlphaFoldDB" id="A0A399IRB7"/>
<dbReference type="Proteomes" id="UP000265930">
    <property type="component" value="Unassembled WGS sequence"/>
</dbReference>
<comment type="caution">
    <text evidence="2">The sequence shown here is derived from an EMBL/GenBank/DDBJ whole genome shotgun (WGS) entry which is preliminary data.</text>
</comment>
<evidence type="ECO:0000313" key="2">
    <source>
        <dbReference type="EMBL" id="RII33466.1"/>
    </source>
</evidence>
<keyword evidence="1" id="KW-0175">Coiled coil</keyword>
<reference evidence="2 3" key="1">
    <citation type="submission" date="2018-08" db="EMBL/GenBank/DDBJ databases">
        <title>Genome of Clostridium chromiireducens C1, DSM12136.</title>
        <authorList>
            <person name="Xing M."/>
            <person name="Wei Y."/>
            <person name="Ang E.L."/>
            <person name="Zhao H."/>
            <person name="Zhang Y."/>
        </authorList>
    </citation>
    <scope>NUCLEOTIDE SEQUENCE [LARGE SCALE GENOMIC DNA]</scope>
    <source>
        <strain evidence="2 3">C1</strain>
    </source>
</reference>
<proteinExistence type="predicted"/>
<sequence>MPYKFIYISRRIYFMGLLGRYMMINAQTLEELVTLENDDLIEKIEELNQDMENQEYDIDKLWDGLHFLLTGVSASQPIEGNRLSEAIVGVNVLNSDDENVDFVAYTKFEDLSEIITSLKSIDISKLKKLFDLSKFRKARIYPDIWRDTDKEELFDELVHGYKNLLNFYEKAFNKKVHVIVSIY</sequence>
<accession>A0A399IRB7</accession>
<dbReference type="InterPro" id="IPR015068">
    <property type="entry name" value="DUF1877"/>
</dbReference>
<dbReference type="InterPro" id="IPR035944">
    <property type="entry name" value="YfbM-like_sf"/>
</dbReference>
<feature type="coiled-coil region" evidence="1">
    <location>
        <begin position="30"/>
        <end position="57"/>
    </location>
</feature>
<protein>
    <submittedName>
        <fullName evidence="2">DUF1877 family protein</fullName>
    </submittedName>
</protein>